<dbReference type="Pfam" id="PF00096">
    <property type="entry name" value="zf-C2H2"/>
    <property type="match status" value="4"/>
</dbReference>
<evidence type="ECO:0000256" key="8">
    <source>
        <dbReference type="PROSITE-ProRule" id="PRU00042"/>
    </source>
</evidence>
<comment type="subcellular location">
    <subcellularLocation>
        <location evidence="1">Nucleus</location>
    </subcellularLocation>
</comment>
<dbReference type="PANTHER" id="PTHR24409">
    <property type="entry name" value="ZINC FINGER PROTEIN 142"/>
    <property type="match status" value="1"/>
</dbReference>
<evidence type="ECO:0000256" key="3">
    <source>
        <dbReference type="ARBA" id="ARBA00022723"/>
    </source>
</evidence>
<dbReference type="FunFam" id="3.30.160.60:FF:000100">
    <property type="entry name" value="Zinc finger 45-like"/>
    <property type="match status" value="1"/>
</dbReference>
<protein>
    <submittedName>
        <fullName evidence="11">Zinc finger protein 658</fullName>
    </submittedName>
</protein>
<evidence type="ECO:0000256" key="2">
    <source>
        <dbReference type="ARBA" id="ARBA00006991"/>
    </source>
</evidence>
<dbReference type="GO" id="GO:0005634">
    <property type="term" value="C:nucleus"/>
    <property type="evidence" value="ECO:0007669"/>
    <property type="project" value="UniProtKB-SubCell"/>
</dbReference>
<dbReference type="InterPro" id="IPR013087">
    <property type="entry name" value="Znf_C2H2_type"/>
</dbReference>
<dbReference type="EMBL" id="HBUF01318742">
    <property type="protein sequence ID" value="CAG6694513.1"/>
    <property type="molecule type" value="Transcribed_RNA"/>
</dbReference>
<evidence type="ECO:0000256" key="9">
    <source>
        <dbReference type="SAM" id="MobiDB-lite"/>
    </source>
</evidence>
<evidence type="ECO:0000313" key="11">
    <source>
        <dbReference type="EMBL" id="CAG6694513.1"/>
    </source>
</evidence>
<evidence type="ECO:0000256" key="7">
    <source>
        <dbReference type="ARBA" id="ARBA00023242"/>
    </source>
</evidence>
<evidence type="ECO:0000259" key="10">
    <source>
        <dbReference type="PROSITE" id="PS50157"/>
    </source>
</evidence>
<dbReference type="PANTHER" id="PTHR24409:SF331">
    <property type="entry name" value="ZINC FINGER PROTEIN 322A"/>
    <property type="match status" value="1"/>
</dbReference>
<name>A0A8D8XES4_9HEMI</name>
<dbReference type="PROSITE" id="PS00028">
    <property type="entry name" value="ZINC_FINGER_C2H2_1"/>
    <property type="match status" value="7"/>
</dbReference>
<feature type="domain" description="C2H2-type" evidence="10">
    <location>
        <begin position="185"/>
        <end position="212"/>
    </location>
</feature>
<evidence type="ECO:0000256" key="1">
    <source>
        <dbReference type="ARBA" id="ARBA00004123"/>
    </source>
</evidence>
<organism evidence="11">
    <name type="scientific">Cacopsylla melanoneura</name>
    <dbReference type="NCBI Taxonomy" id="428564"/>
    <lineage>
        <taxon>Eukaryota</taxon>
        <taxon>Metazoa</taxon>
        <taxon>Ecdysozoa</taxon>
        <taxon>Arthropoda</taxon>
        <taxon>Hexapoda</taxon>
        <taxon>Insecta</taxon>
        <taxon>Pterygota</taxon>
        <taxon>Neoptera</taxon>
        <taxon>Paraneoptera</taxon>
        <taxon>Hemiptera</taxon>
        <taxon>Sternorrhyncha</taxon>
        <taxon>Psylloidea</taxon>
        <taxon>Psyllidae</taxon>
        <taxon>Psyllinae</taxon>
        <taxon>Cacopsylla</taxon>
    </lineage>
</organism>
<keyword evidence="6" id="KW-0862">Zinc</keyword>
<feature type="region of interest" description="Disordered" evidence="9">
    <location>
        <begin position="66"/>
        <end position="85"/>
    </location>
</feature>
<dbReference type="AlphaFoldDB" id="A0A8D8XES4"/>
<proteinExistence type="inferred from homology"/>
<dbReference type="InterPro" id="IPR036236">
    <property type="entry name" value="Znf_C2H2_sf"/>
</dbReference>
<dbReference type="Pfam" id="PF13894">
    <property type="entry name" value="zf-C2H2_4"/>
    <property type="match status" value="1"/>
</dbReference>
<feature type="domain" description="C2H2-type" evidence="10">
    <location>
        <begin position="405"/>
        <end position="436"/>
    </location>
</feature>
<dbReference type="PROSITE" id="PS50157">
    <property type="entry name" value="ZINC_FINGER_C2H2_2"/>
    <property type="match status" value="10"/>
</dbReference>
<dbReference type="SMART" id="SM00355">
    <property type="entry name" value="ZnF_C2H2"/>
    <property type="match status" value="11"/>
</dbReference>
<feature type="domain" description="C2H2-type" evidence="10">
    <location>
        <begin position="241"/>
        <end position="263"/>
    </location>
</feature>
<dbReference type="GO" id="GO:0000977">
    <property type="term" value="F:RNA polymerase II transcription regulatory region sequence-specific DNA binding"/>
    <property type="evidence" value="ECO:0007669"/>
    <property type="project" value="TreeGrafter"/>
</dbReference>
<feature type="domain" description="C2H2-type" evidence="10">
    <location>
        <begin position="495"/>
        <end position="522"/>
    </location>
</feature>
<dbReference type="SUPFAM" id="SSF57667">
    <property type="entry name" value="beta-beta-alpha zinc fingers"/>
    <property type="match status" value="5"/>
</dbReference>
<feature type="domain" description="C2H2-type" evidence="10">
    <location>
        <begin position="323"/>
        <end position="345"/>
    </location>
</feature>
<feature type="domain" description="C2H2-type" evidence="10">
    <location>
        <begin position="295"/>
        <end position="323"/>
    </location>
</feature>
<feature type="region of interest" description="Disordered" evidence="9">
    <location>
        <begin position="1"/>
        <end position="26"/>
    </location>
</feature>
<dbReference type="GO" id="GO:0000981">
    <property type="term" value="F:DNA-binding transcription factor activity, RNA polymerase II-specific"/>
    <property type="evidence" value="ECO:0007669"/>
    <property type="project" value="TreeGrafter"/>
</dbReference>
<evidence type="ECO:0000256" key="4">
    <source>
        <dbReference type="ARBA" id="ARBA00022737"/>
    </source>
</evidence>
<keyword evidence="7" id="KW-0539">Nucleus</keyword>
<feature type="domain" description="C2H2-type" evidence="10">
    <location>
        <begin position="158"/>
        <end position="185"/>
    </location>
</feature>
<feature type="domain" description="C2H2-type" evidence="10">
    <location>
        <begin position="375"/>
        <end position="402"/>
    </location>
</feature>
<dbReference type="GO" id="GO:0008270">
    <property type="term" value="F:zinc ion binding"/>
    <property type="evidence" value="ECO:0007669"/>
    <property type="project" value="UniProtKB-KW"/>
</dbReference>
<reference evidence="11" key="1">
    <citation type="submission" date="2021-05" db="EMBL/GenBank/DDBJ databases">
        <authorList>
            <person name="Alioto T."/>
            <person name="Alioto T."/>
            <person name="Gomez Garrido J."/>
        </authorList>
    </citation>
    <scope>NUCLEOTIDE SEQUENCE</scope>
</reference>
<evidence type="ECO:0000256" key="6">
    <source>
        <dbReference type="ARBA" id="ARBA00022833"/>
    </source>
</evidence>
<feature type="domain" description="C2H2-type" evidence="10">
    <location>
        <begin position="268"/>
        <end position="295"/>
    </location>
</feature>
<dbReference type="Gene3D" id="3.30.160.60">
    <property type="entry name" value="Classic Zinc Finger"/>
    <property type="match status" value="6"/>
</dbReference>
<feature type="domain" description="C2H2-type" evidence="10">
    <location>
        <begin position="214"/>
        <end position="241"/>
    </location>
</feature>
<evidence type="ECO:0000256" key="5">
    <source>
        <dbReference type="ARBA" id="ARBA00022771"/>
    </source>
</evidence>
<accession>A0A8D8XES4</accession>
<comment type="similarity">
    <text evidence="2">Belongs to the krueppel C2H2-type zinc-finger protein family.</text>
</comment>
<keyword evidence="3" id="KW-0479">Metal-binding</keyword>
<keyword evidence="5 8" id="KW-0863">Zinc-finger</keyword>
<keyword evidence="4" id="KW-0677">Repeat</keyword>
<sequence length="551" mass="65006">MKTERDDTAEDKPCEKSVKEEPIDKRADNVVGNLNARDALAIKEANANDETEKRGVFQPVNIKEEKEFIDDSNNTAEEDRDNTEYEREERVIQYTKTLERTENEGKIIIQNTKAHEKTENEGKKVIQYTKTQERTENERKRIVQNIKRLERNATMQYWQCKKCPKTYSNQVSLRRHNQTHKGRQYTCAQCSQSFSRRDALQRHLPTHHDNTKRPQCDICLKYFAHISYLRKHEKLHLEEKYTCHHCQKSFLMKLYLQRHMLLHGDPMYSCSKCSKTFHQKGALNRHSHLHQGIRYPCNQCTRTFTQRVCLKNHQHARHEGKRFLCNQCGKCFCRKDYWIVHRRSHKTGPQQDQHNQCTQSNYIRIQFRSHKHQNYQCTECPKAFSSSCTVNDHLRSLRTHQGLFYSCQTCSKLFSHKSSLANHLHYVCLSSTTETAAGLNDNRVRFSCIRCSKSFLYKQSLRDHLHHNVCLKLNNEFAENSTKGNHDLSDSTIRFSCNRCSKSFPYKKSLRNHLRNNVCLKNVSSEKLVKNRARKNKMCDSVSVKSLFFES</sequence>